<feature type="compositionally biased region" description="Basic and acidic residues" evidence="1">
    <location>
        <begin position="46"/>
        <end position="70"/>
    </location>
</feature>
<feature type="compositionally biased region" description="Basic and acidic residues" evidence="1">
    <location>
        <begin position="783"/>
        <end position="793"/>
    </location>
</feature>
<dbReference type="Gene3D" id="3.40.50.1820">
    <property type="entry name" value="alpha/beta hydrolase"/>
    <property type="match status" value="1"/>
</dbReference>
<feature type="compositionally biased region" description="Low complexity" evidence="1">
    <location>
        <begin position="202"/>
        <end position="217"/>
    </location>
</feature>
<reference evidence="3" key="1">
    <citation type="submission" date="2022-07" db="EMBL/GenBank/DDBJ databases">
        <title>Fungi with potential for degradation of polypropylene.</title>
        <authorList>
            <person name="Gostincar C."/>
        </authorList>
    </citation>
    <scope>NUCLEOTIDE SEQUENCE</scope>
    <source>
        <strain evidence="3">EXF-13287</strain>
    </source>
</reference>
<keyword evidence="4" id="KW-1185">Reference proteome</keyword>
<feature type="compositionally biased region" description="Basic and acidic residues" evidence="1">
    <location>
        <begin position="14"/>
        <end position="27"/>
    </location>
</feature>
<feature type="compositionally biased region" description="Polar residues" evidence="1">
    <location>
        <begin position="122"/>
        <end position="134"/>
    </location>
</feature>
<sequence>MDASIAAVPSLPRQPRDRERERERDRNQSSSRRANPPHAISTLAADRVRDQDLYHNRSDRVRDPYLSDRYAHKHPDRAPPPIPPASPEVISSLITSLSVISKPASDHFDNPSYFDPHLGSRTPHTPGSPTTVRSGGSFGVDYGAFSQPSLNDLQEEEVPLDELPASPPIIRTAKPPSGFSPLTAPKSPKSPNGGSGLKTLLRKSSSSALNASRPSSRGSLASAAESIGNLSVERNTASPLSEPKTLKNQRSHESWGKKTGRSSKGLMYMSSKERLRERSLDRKRASVGAVGGGSSGPLSPSSSNIPTRQDPFLAESVINEEPHTDSPPRPDRNSGLLDGTNGGVASSPRPIPTRDSSLRKTGTNGKRSARTSRSSKRDSEGKPGDTIQEIDESSPSNRTYRGDAEKRRDQSTKRSVGVASSLDIPHRTKPDTSLTKAHKESYSTSHSPAGPASPMSPALDIDPLEEGAPFPAVAQGRRRDRDLSSDGRNRRRSGRQTPDASGYISEGGGGIAVKLKRSSSRLKRLSGAASPTPDKMSSDRGSRHGIDTQSDQPHVSYERPPSADSIDDAVESYLCSPRLSQKIRHPQTGRIISFSEVGDPNGSAVFCCVGMGLTRYIMAFYDELALTLKLRLITPDRPGVGDSEPYAEGTATPLGWPDDVYAICQSLKITKFSILAHSAGAIYALATALRMPQHIRGRIHLLAPWIPPSQMSVFGASAQTPLPPTNAIPTSQRLLRALPTPFLKAANSSFMSATSSSITSSLPKQKRAKRDKRTSSAATKAPVADDKENHDHPQNGTKDFPSGDRMNAEENMDRIHPTGTMATSDVVSSAQPASTNGHRHQRSNSSTVAARRQTEKQEHVLAAAAHLATSQLADKERQETYDTRLTHAIWQLATTGANPAVDLLVCLERRHTIGFRYVDITRPVVIHHGSRDTRVPVENVKWLGKMMRRCEVRVLEGEGHGLMASAQVMGNVLMEVSREWEEWARVTGATKRETERTRRGTIGQAR</sequence>
<feature type="compositionally biased region" description="Basic and acidic residues" evidence="1">
    <location>
        <begin position="271"/>
        <end position="284"/>
    </location>
</feature>
<evidence type="ECO:0000313" key="4">
    <source>
        <dbReference type="Proteomes" id="UP001174691"/>
    </source>
</evidence>
<feature type="compositionally biased region" description="Basic and acidic residues" evidence="1">
    <location>
        <begin position="536"/>
        <end position="546"/>
    </location>
</feature>
<comment type="caution">
    <text evidence="3">The sequence shown here is derived from an EMBL/GenBank/DDBJ whole genome shotgun (WGS) entry which is preliminary data.</text>
</comment>
<dbReference type="Proteomes" id="UP001174691">
    <property type="component" value="Unassembled WGS sequence"/>
</dbReference>
<dbReference type="SUPFAM" id="SSF53474">
    <property type="entry name" value="alpha/beta-Hydrolases"/>
    <property type="match status" value="1"/>
</dbReference>
<accession>A0AA38RAK0</accession>
<evidence type="ECO:0000259" key="2">
    <source>
        <dbReference type="Pfam" id="PF00561"/>
    </source>
</evidence>
<feature type="compositionally biased region" description="Low complexity" evidence="1">
    <location>
        <begin position="445"/>
        <end position="458"/>
    </location>
</feature>
<feature type="compositionally biased region" description="Basic and acidic residues" evidence="1">
    <location>
        <begin position="320"/>
        <end position="332"/>
    </location>
</feature>
<dbReference type="EMBL" id="JANBVN010000130">
    <property type="protein sequence ID" value="KAJ9139332.1"/>
    <property type="molecule type" value="Genomic_DNA"/>
</dbReference>
<dbReference type="PANTHER" id="PTHR43433">
    <property type="entry name" value="HYDROLASE, ALPHA/BETA FOLD FAMILY PROTEIN"/>
    <property type="match status" value="1"/>
</dbReference>
<feature type="compositionally biased region" description="Polar residues" evidence="1">
    <location>
        <begin position="824"/>
        <end position="836"/>
    </location>
</feature>
<dbReference type="InterPro" id="IPR000073">
    <property type="entry name" value="AB_hydrolase_1"/>
</dbReference>
<feature type="region of interest" description="Disordered" evidence="1">
    <location>
        <begin position="104"/>
        <end position="563"/>
    </location>
</feature>
<feature type="region of interest" description="Disordered" evidence="1">
    <location>
        <begin position="824"/>
        <end position="857"/>
    </location>
</feature>
<dbReference type="AlphaFoldDB" id="A0AA38RAK0"/>
<name>A0AA38RAK0_9PEZI</name>
<proteinExistence type="predicted"/>
<gene>
    <name evidence="3" type="ORF">NKR19_g7444</name>
</gene>
<feature type="compositionally biased region" description="Basic and acidic residues" evidence="1">
    <location>
        <begin position="477"/>
        <end position="488"/>
    </location>
</feature>
<dbReference type="Pfam" id="PF00561">
    <property type="entry name" value="Abhydrolase_1"/>
    <property type="match status" value="1"/>
</dbReference>
<organism evidence="3 4">
    <name type="scientific">Coniochaeta hoffmannii</name>
    <dbReference type="NCBI Taxonomy" id="91930"/>
    <lineage>
        <taxon>Eukaryota</taxon>
        <taxon>Fungi</taxon>
        <taxon>Dikarya</taxon>
        <taxon>Ascomycota</taxon>
        <taxon>Pezizomycotina</taxon>
        <taxon>Sordariomycetes</taxon>
        <taxon>Sordariomycetidae</taxon>
        <taxon>Coniochaetales</taxon>
        <taxon>Coniochaetaceae</taxon>
        <taxon>Coniochaeta</taxon>
    </lineage>
</organism>
<feature type="region of interest" description="Disordered" evidence="1">
    <location>
        <begin position="754"/>
        <end position="808"/>
    </location>
</feature>
<dbReference type="InterPro" id="IPR029058">
    <property type="entry name" value="AB_hydrolase_fold"/>
</dbReference>
<protein>
    <submittedName>
        <fullName evidence="3">Alpha/beta-hydrolase</fullName>
    </submittedName>
</protein>
<dbReference type="PANTHER" id="PTHR43433:SF10">
    <property type="entry name" value="AB HYDROLASE-1 DOMAIN-CONTAINING PROTEIN"/>
    <property type="match status" value="1"/>
</dbReference>
<feature type="compositionally biased region" description="Basic and acidic residues" evidence="1">
    <location>
        <begin position="400"/>
        <end position="412"/>
    </location>
</feature>
<feature type="compositionally biased region" description="Basic residues" evidence="1">
    <location>
        <begin position="514"/>
        <end position="524"/>
    </location>
</feature>
<evidence type="ECO:0000256" key="1">
    <source>
        <dbReference type="SAM" id="MobiDB-lite"/>
    </source>
</evidence>
<evidence type="ECO:0000313" key="3">
    <source>
        <dbReference type="EMBL" id="KAJ9139332.1"/>
    </source>
</evidence>
<feature type="region of interest" description="Disordered" evidence="1">
    <location>
        <begin position="1"/>
        <end position="89"/>
    </location>
</feature>
<feature type="compositionally biased region" description="Polar residues" evidence="1">
    <location>
        <begin position="228"/>
        <end position="239"/>
    </location>
</feature>
<dbReference type="InterPro" id="IPR050471">
    <property type="entry name" value="AB_hydrolase"/>
</dbReference>
<feature type="domain" description="AB hydrolase-1" evidence="2">
    <location>
        <begin position="629"/>
        <end position="716"/>
    </location>
</feature>